<dbReference type="GO" id="GO:0016853">
    <property type="term" value="F:isomerase activity"/>
    <property type="evidence" value="ECO:0007669"/>
    <property type="project" value="InterPro"/>
</dbReference>
<accession>A0A7Y0EKX5</accession>
<dbReference type="InterPro" id="IPR008183">
    <property type="entry name" value="Aldose_1/G6P_1-epimerase"/>
</dbReference>
<organism evidence="1 2">
    <name type="scientific">Clostridium muellerianum</name>
    <dbReference type="NCBI Taxonomy" id="2716538"/>
    <lineage>
        <taxon>Bacteria</taxon>
        <taxon>Bacillati</taxon>
        <taxon>Bacillota</taxon>
        <taxon>Clostridia</taxon>
        <taxon>Eubacteriales</taxon>
        <taxon>Clostridiaceae</taxon>
        <taxon>Clostridium</taxon>
    </lineage>
</organism>
<dbReference type="AlphaFoldDB" id="A0A7Y0EKX5"/>
<dbReference type="Pfam" id="PF01263">
    <property type="entry name" value="Aldose_epim"/>
    <property type="match status" value="1"/>
</dbReference>
<dbReference type="GO" id="GO:0005975">
    <property type="term" value="P:carbohydrate metabolic process"/>
    <property type="evidence" value="ECO:0007669"/>
    <property type="project" value="InterPro"/>
</dbReference>
<gene>
    <name evidence="1" type="ORF">HBE96_22465</name>
</gene>
<evidence type="ECO:0000313" key="1">
    <source>
        <dbReference type="EMBL" id="NMM65345.1"/>
    </source>
</evidence>
<dbReference type="RefSeq" id="WP_169299934.1">
    <property type="nucleotide sequence ID" value="NZ_JABBNI010000065.1"/>
</dbReference>
<dbReference type="Proteomes" id="UP000537131">
    <property type="component" value="Unassembled WGS sequence"/>
</dbReference>
<reference evidence="1 2" key="1">
    <citation type="submission" date="2020-04" db="EMBL/GenBank/DDBJ databases">
        <authorList>
            <person name="Doyle D.A."/>
        </authorList>
    </citation>
    <scope>NUCLEOTIDE SEQUENCE [LARGE SCALE GENOMIC DNA]</scope>
    <source>
        <strain evidence="1 2">P21</strain>
    </source>
</reference>
<dbReference type="SUPFAM" id="SSF74650">
    <property type="entry name" value="Galactose mutarotase-like"/>
    <property type="match status" value="1"/>
</dbReference>
<dbReference type="InterPro" id="IPR014718">
    <property type="entry name" value="GH-type_carb-bd"/>
</dbReference>
<dbReference type="PANTHER" id="PTHR11122:SF13">
    <property type="entry name" value="GLUCOSE-6-PHOSPHATE 1-EPIMERASE"/>
    <property type="match status" value="1"/>
</dbReference>
<dbReference type="PANTHER" id="PTHR11122">
    <property type="entry name" value="APOSPORY-ASSOCIATED PROTEIN C-RELATED"/>
    <property type="match status" value="1"/>
</dbReference>
<dbReference type="GO" id="GO:0030246">
    <property type="term" value="F:carbohydrate binding"/>
    <property type="evidence" value="ECO:0007669"/>
    <property type="project" value="InterPro"/>
</dbReference>
<sequence>MFKVKEFDDKFKMYRLEDEKNNSWVNICPQRGGIVTSLGINGEEILYLDKDTFYDENKNVRGGNPVLFPLCGQLPDQKYDLDGKEYSMKNHGLARISSWEVINKNTDNCASIKVTFKSNEDTLKSYPFEFELQFEYILKENKLMINQQYINNSDEKMPMSAGFHPYFLAKDKKQISYDVNASEYFDNEDSKLKKYPVEGIDLSNTKELKLLLDHKGNSLSFSMKDLKRKIRFDYSDEFKYIVLWSTPGSEYVCVEPWTSKIGALASGEDLLEVNPKSKIDLTYSITADSLSI</sequence>
<proteinExistence type="predicted"/>
<comment type="caution">
    <text evidence="1">The sequence shown here is derived from an EMBL/GenBank/DDBJ whole genome shotgun (WGS) entry which is preliminary data.</text>
</comment>
<dbReference type="Gene3D" id="2.70.98.10">
    <property type="match status" value="1"/>
</dbReference>
<dbReference type="EMBL" id="JABBNI010000065">
    <property type="protein sequence ID" value="NMM65345.1"/>
    <property type="molecule type" value="Genomic_DNA"/>
</dbReference>
<dbReference type="InterPro" id="IPR011013">
    <property type="entry name" value="Gal_mutarotase_sf_dom"/>
</dbReference>
<name>A0A7Y0EKX5_9CLOT</name>
<keyword evidence="2" id="KW-1185">Reference proteome</keyword>
<protein>
    <submittedName>
        <fullName evidence="1">Aldose epimerase</fullName>
    </submittedName>
</protein>
<reference evidence="1 2" key="2">
    <citation type="submission" date="2020-06" db="EMBL/GenBank/DDBJ databases">
        <title>Complete Genome Sequence of Clostridium muelleri sp. nov. P21T, an Acid-Alcohol Producing Acetogen Isolated from Old Hay.</title>
        <authorList>
            <person name="Duncan K.E."/>
            <person name="Tanner R.S."/>
        </authorList>
    </citation>
    <scope>NUCLEOTIDE SEQUENCE [LARGE SCALE GENOMIC DNA]</scope>
    <source>
        <strain evidence="1 2">P21</strain>
    </source>
</reference>
<evidence type="ECO:0000313" key="2">
    <source>
        <dbReference type="Proteomes" id="UP000537131"/>
    </source>
</evidence>